<proteinExistence type="predicted"/>
<dbReference type="KEGG" id="tta:Theth_1794"/>
<feature type="compositionally biased region" description="Low complexity" evidence="1">
    <location>
        <begin position="141"/>
        <end position="153"/>
    </location>
</feature>
<keyword evidence="4" id="KW-1185">Reference proteome</keyword>
<name>F7YW64_9THEM</name>
<sequence length="683" mass="77851">MNIFVKVADLQKTENHVQDTTSKSKKLPFHVVLELVKAKFSANGQQVAFQKLSVLDEQPAQQKKTLHNEQDQLLTTDFAKTQVEKLSKDDKQNQIPLKSQNESFKKVSSLPLTADLKSGIQKVDKQAVLNEKQEQPSSKPQISSFEKISSQSSPTERKLDIQKVDGQFVQQSDSLNHLEDTVQIVEDKKGNFKLIQTNQDMAVQKTPEKKEVQLTKEIAFENNLNQKDSNTFVAHLLARQEVVNSSQNQVNIKVEKNQQAKPSGEETLKSLNAFVKVQAHEQKPISEHSKLSVQGQTLLSNEHKNISDKKQENAIFEDASTNLQKNSVQNFQEFVLPVKETLNDKISSSIFDKHQNNLVSEKVQSNLQRSSKKEPDTLTSSLKNAVETSKIELTVVDQAKVVEIGSRNLQASRMVENRKEVKVTANESASTEKLTITIKQVQIVLRNLAKGVEEYKSEFSQYRNLKKKIPQNLKVSEPIKIENLKFEIARDLKKDKPTVEEKPIYSKLEQTQKTKELADAKIGKKVYENEQTIVEVRQLPRTLETIVAKVEQQQKVDNLTTIVETIRQMNNASIEKAFVDLSPPSLGRLEIQIVKQGETLNIVFKVASDEAKELLEKSSKDLLSRLSAVGFKVESIEVKTTPKFEQEQPLHDREQNQQHEQHHHQRQRKWQESEVMSDDKRDK</sequence>
<organism evidence="3 4">
    <name type="scientific">Pseudothermotoga thermarum DSM 5069</name>
    <dbReference type="NCBI Taxonomy" id="688269"/>
    <lineage>
        <taxon>Bacteria</taxon>
        <taxon>Thermotogati</taxon>
        <taxon>Thermotogota</taxon>
        <taxon>Thermotogae</taxon>
        <taxon>Thermotogales</taxon>
        <taxon>Thermotogaceae</taxon>
        <taxon>Pseudothermotoga</taxon>
    </lineage>
</organism>
<feature type="region of interest" description="Disordered" evidence="1">
    <location>
        <begin position="640"/>
        <end position="683"/>
    </location>
</feature>
<dbReference type="eggNOG" id="COG3144">
    <property type="taxonomic scope" value="Bacteria"/>
</dbReference>
<protein>
    <submittedName>
        <fullName evidence="3">Flagellar hook-length control protein-like, C-terminal domain protein</fullName>
    </submittedName>
</protein>
<feature type="compositionally biased region" description="Basic and acidic residues" evidence="1">
    <location>
        <begin position="669"/>
        <end position="683"/>
    </location>
</feature>
<dbReference type="Gene3D" id="3.30.750.140">
    <property type="match status" value="1"/>
</dbReference>
<feature type="domain" description="Flagellar hook-length control protein-like C-terminal" evidence="2">
    <location>
        <begin position="564"/>
        <end position="645"/>
    </location>
</feature>
<dbReference type="CDD" id="cd17470">
    <property type="entry name" value="T3SS_Flik_C"/>
    <property type="match status" value="1"/>
</dbReference>
<dbReference type="InterPro" id="IPR021136">
    <property type="entry name" value="Flagellar_hook_control-like_C"/>
</dbReference>
<dbReference type="EMBL" id="CP002351">
    <property type="protein sequence ID" value="AEH51836.1"/>
    <property type="molecule type" value="Genomic_DNA"/>
</dbReference>
<feature type="region of interest" description="Disordered" evidence="1">
    <location>
        <begin position="129"/>
        <end position="157"/>
    </location>
</feature>
<dbReference type="Proteomes" id="UP000006804">
    <property type="component" value="Chromosome"/>
</dbReference>
<dbReference type="AlphaFoldDB" id="F7YW64"/>
<keyword evidence="3" id="KW-0282">Flagellum</keyword>
<feature type="region of interest" description="Disordered" evidence="1">
    <location>
        <begin position="362"/>
        <end position="381"/>
    </location>
</feature>
<keyword evidence="3" id="KW-0966">Cell projection</keyword>
<dbReference type="PATRIC" id="fig|688269.3.peg.1848"/>
<dbReference type="STRING" id="688269.Theth_1794"/>
<evidence type="ECO:0000313" key="4">
    <source>
        <dbReference type="Proteomes" id="UP000006804"/>
    </source>
</evidence>
<dbReference type="InterPro" id="IPR038610">
    <property type="entry name" value="FliK-like_C_sf"/>
</dbReference>
<dbReference type="RefSeq" id="WP_013933044.1">
    <property type="nucleotide sequence ID" value="NC_015707.1"/>
</dbReference>
<evidence type="ECO:0000256" key="1">
    <source>
        <dbReference type="SAM" id="MobiDB-lite"/>
    </source>
</evidence>
<keyword evidence="3" id="KW-0969">Cilium</keyword>
<feature type="compositionally biased region" description="Basic and acidic residues" evidence="1">
    <location>
        <begin position="640"/>
        <end position="660"/>
    </location>
</feature>
<evidence type="ECO:0000259" key="2">
    <source>
        <dbReference type="Pfam" id="PF02120"/>
    </source>
</evidence>
<dbReference type="Pfam" id="PF02120">
    <property type="entry name" value="Flg_hook"/>
    <property type="match status" value="1"/>
</dbReference>
<evidence type="ECO:0000313" key="3">
    <source>
        <dbReference type="EMBL" id="AEH51836.1"/>
    </source>
</evidence>
<reference evidence="3 4" key="1">
    <citation type="submission" date="2010-11" db="EMBL/GenBank/DDBJ databases">
        <title>The complete genome of Thermotoga thermarum DSM 5069.</title>
        <authorList>
            <consortium name="US DOE Joint Genome Institute (JGI-PGF)"/>
            <person name="Lucas S."/>
            <person name="Copeland A."/>
            <person name="Lapidus A."/>
            <person name="Bruce D."/>
            <person name="Goodwin L."/>
            <person name="Pitluck S."/>
            <person name="Kyrpides N."/>
            <person name="Mavromatis K."/>
            <person name="Ivanova N."/>
            <person name="Zeytun A."/>
            <person name="Brettin T."/>
            <person name="Detter J.C."/>
            <person name="Tapia R."/>
            <person name="Han C."/>
            <person name="Land M."/>
            <person name="Hauser L."/>
            <person name="Markowitz V."/>
            <person name="Cheng J.-F."/>
            <person name="Hugenholtz P."/>
            <person name="Woyke T."/>
            <person name="Wu D."/>
            <person name="Spring S."/>
            <person name="Schroeder M."/>
            <person name="Brambilla E."/>
            <person name="Klenk H.-P."/>
            <person name="Eisen J.A."/>
        </authorList>
    </citation>
    <scope>NUCLEOTIDE SEQUENCE [LARGE SCALE GENOMIC DNA]</scope>
    <source>
        <strain evidence="3 4">DSM 5069</strain>
    </source>
</reference>
<dbReference type="HOGENOM" id="CLU_402698_0_0_0"/>
<accession>F7YW64</accession>
<gene>
    <name evidence="3" type="ORF">Theth_1794</name>
</gene>